<dbReference type="GO" id="GO:0005524">
    <property type="term" value="F:ATP binding"/>
    <property type="evidence" value="ECO:0007669"/>
    <property type="project" value="UniProtKB-UniRule"/>
</dbReference>
<feature type="binding site" evidence="3">
    <location>
        <begin position="14"/>
        <end position="19"/>
    </location>
    <ligand>
        <name>ATP</name>
        <dbReference type="ChEBI" id="CHEBI:30616"/>
    </ligand>
</feature>
<dbReference type="PANTHER" id="PTHR10695:SF46">
    <property type="entry name" value="BIFUNCTIONAL COENZYME A SYNTHASE-RELATED"/>
    <property type="match status" value="1"/>
</dbReference>
<comment type="subcellular location">
    <subcellularLocation>
        <location evidence="3">Cytoplasm</location>
    </subcellularLocation>
</comment>
<evidence type="ECO:0000313" key="5">
    <source>
        <dbReference type="EMBL" id="OHW62486.1"/>
    </source>
</evidence>
<dbReference type="Proteomes" id="UP000180254">
    <property type="component" value="Unassembled WGS sequence"/>
</dbReference>
<evidence type="ECO:0000256" key="3">
    <source>
        <dbReference type="HAMAP-Rule" id="MF_00376"/>
    </source>
</evidence>
<keyword evidence="3" id="KW-0173">Coenzyme A biosynthesis</keyword>
<keyword evidence="3 5" id="KW-0808">Transferase</keyword>
<evidence type="ECO:0000256" key="4">
    <source>
        <dbReference type="NCBIfam" id="TIGR00152"/>
    </source>
</evidence>
<dbReference type="PANTHER" id="PTHR10695">
    <property type="entry name" value="DEPHOSPHO-COA KINASE-RELATED"/>
    <property type="match status" value="1"/>
</dbReference>
<dbReference type="SUPFAM" id="SSF52540">
    <property type="entry name" value="P-loop containing nucleoside triphosphate hydrolases"/>
    <property type="match status" value="1"/>
</dbReference>
<dbReference type="Pfam" id="PF01121">
    <property type="entry name" value="CoaE"/>
    <property type="match status" value="1"/>
</dbReference>
<comment type="function">
    <text evidence="3">Catalyzes the phosphorylation of the 3'-hydroxyl group of dephosphocoenzyme A to form coenzyme A.</text>
</comment>
<name>A0A1S1V785_9FIRM</name>
<evidence type="ECO:0000313" key="6">
    <source>
        <dbReference type="Proteomes" id="UP000180254"/>
    </source>
</evidence>
<evidence type="ECO:0000256" key="2">
    <source>
        <dbReference type="ARBA" id="ARBA00022840"/>
    </source>
</evidence>
<comment type="caution">
    <text evidence="5">The sequence shown here is derived from an EMBL/GenBank/DDBJ whole genome shotgun (WGS) entry which is preliminary data.</text>
</comment>
<keyword evidence="2 3" id="KW-0067">ATP-binding</keyword>
<dbReference type="EMBL" id="MKIE01000003">
    <property type="protein sequence ID" value="OHW62486.1"/>
    <property type="molecule type" value="Genomic_DNA"/>
</dbReference>
<keyword evidence="6" id="KW-1185">Reference proteome</keyword>
<sequence length="201" mass="23448">MKQNKLVGITGGIGTGKSLVSKYLLKKGYTVIDFDNISRNIYRRDKQAYSEILEKFGEGVLDSEGEVDRKKLAEIVFKDRKKLSTLNRITHRHIFEEAKEFISLSSDKNILFLDIPLLYEVREEIEKSGIRIDEVWFVYSDRELQIERVMKRDGIDYQSAVKRVDAQIPTDEKIKYADKIICNLGNEEEVYSQIELFLRQS</sequence>
<keyword evidence="3 5" id="KW-0418">Kinase</keyword>
<dbReference type="GO" id="GO:0004140">
    <property type="term" value="F:dephospho-CoA kinase activity"/>
    <property type="evidence" value="ECO:0007669"/>
    <property type="project" value="UniProtKB-UniRule"/>
</dbReference>
<dbReference type="Gene3D" id="3.40.50.300">
    <property type="entry name" value="P-loop containing nucleotide triphosphate hydrolases"/>
    <property type="match status" value="1"/>
</dbReference>
<keyword evidence="3" id="KW-0963">Cytoplasm</keyword>
<comment type="catalytic activity">
    <reaction evidence="3">
        <text>3'-dephospho-CoA + ATP = ADP + CoA + H(+)</text>
        <dbReference type="Rhea" id="RHEA:18245"/>
        <dbReference type="ChEBI" id="CHEBI:15378"/>
        <dbReference type="ChEBI" id="CHEBI:30616"/>
        <dbReference type="ChEBI" id="CHEBI:57287"/>
        <dbReference type="ChEBI" id="CHEBI:57328"/>
        <dbReference type="ChEBI" id="CHEBI:456216"/>
        <dbReference type="EC" id="2.7.1.24"/>
    </reaction>
</comment>
<protein>
    <recommendedName>
        <fullName evidence="3 4">Dephospho-CoA kinase</fullName>
        <ecNumber evidence="3 4">2.7.1.24</ecNumber>
    </recommendedName>
    <alternativeName>
        <fullName evidence="3">Dephosphocoenzyme A kinase</fullName>
    </alternativeName>
</protein>
<dbReference type="UniPathway" id="UPA00241">
    <property type="reaction ID" value="UER00356"/>
</dbReference>
<dbReference type="AlphaFoldDB" id="A0A1S1V785"/>
<dbReference type="NCBIfam" id="TIGR00152">
    <property type="entry name" value="dephospho-CoA kinase"/>
    <property type="match status" value="1"/>
</dbReference>
<keyword evidence="1 3" id="KW-0547">Nucleotide-binding</keyword>
<dbReference type="PROSITE" id="PS51219">
    <property type="entry name" value="DPCK"/>
    <property type="match status" value="1"/>
</dbReference>
<dbReference type="EC" id="2.7.1.24" evidence="3 4"/>
<dbReference type="OrthoDB" id="9812943at2"/>
<gene>
    <name evidence="3 5" type="primary">coaE</name>
    <name evidence="5" type="ORF">EUAN_10490</name>
</gene>
<dbReference type="InterPro" id="IPR001977">
    <property type="entry name" value="Depp_CoAkinase"/>
</dbReference>
<reference evidence="5 6" key="1">
    <citation type="submission" date="2016-09" db="EMBL/GenBank/DDBJ databases">
        <title>Genome sequence of Eubacterium angustum.</title>
        <authorList>
            <person name="Poehlein A."/>
            <person name="Daniel R."/>
        </authorList>
    </citation>
    <scope>NUCLEOTIDE SEQUENCE [LARGE SCALE GENOMIC DNA]</scope>
    <source>
        <strain evidence="5 6">DSM 1989</strain>
    </source>
</reference>
<comment type="pathway">
    <text evidence="3">Cofactor biosynthesis; coenzyme A biosynthesis; CoA from (R)-pantothenate: step 5/5.</text>
</comment>
<dbReference type="STRING" id="39480.EUAN_10490"/>
<dbReference type="RefSeq" id="WP_071062400.1">
    <property type="nucleotide sequence ID" value="NZ_MKIE01000003.1"/>
</dbReference>
<dbReference type="GO" id="GO:0005737">
    <property type="term" value="C:cytoplasm"/>
    <property type="evidence" value="ECO:0007669"/>
    <property type="project" value="UniProtKB-SubCell"/>
</dbReference>
<dbReference type="GO" id="GO:0015937">
    <property type="term" value="P:coenzyme A biosynthetic process"/>
    <property type="evidence" value="ECO:0007669"/>
    <property type="project" value="UniProtKB-UniRule"/>
</dbReference>
<comment type="similarity">
    <text evidence="3">Belongs to the CoaE family.</text>
</comment>
<accession>A0A1S1V785</accession>
<dbReference type="InterPro" id="IPR027417">
    <property type="entry name" value="P-loop_NTPase"/>
</dbReference>
<evidence type="ECO:0000256" key="1">
    <source>
        <dbReference type="ARBA" id="ARBA00022741"/>
    </source>
</evidence>
<proteinExistence type="inferred from homology"/>
<dbReference type="HAMAP" id="MF_00376">
    <property type="entry name" value="Dephospho_CoA_kinase"/>
    <property type="match status" value="1"/>
</dbReference>
<dbReference type="CDD" id="cd02022">
    <property type="entry name" value="DPCK"/>
    <property type="match status" value="1"/>
</dbReference>
<organism evidence="5 6">
    <name type="scientific">Andreesenia angusta</name>
    <dbReference type="NCBI Taxonomy" id="39480"/>
    <lineage>
        <taxon>Bacteria</taxon>
        <taxon>Bacillati</taxon>
        <taxon>Bacillota</taxon>
        <taxon>Tissierellia</taxon>
        <taxon>Tissierellales</taxon>
        <taxon>Gottschalkiaceae</taxon>
        <taxon>Andreesenia</taxon>
    </lineage>
</organism>